<name>A0A8J2PGM0_9HEXA</name>
<evidence type="ECO:0000313" key="2">
    <source>
        <dbReference type="EMBL" id="CAG7785399.1"/>
    </source>
</evidence>
<keyword evidence="3" id="KW-1185">Reference proteome</keyword>
<protein>
    <submittedName>
        <fullName evidence="2">Uncharacterized protein</fullName>
    </submittedName>
</protein>
<gene>
    <name evidence="2" type="ORF">AFUS01_LOCUS24025</name>
</gene>
<dbReference type="Proteomes" id="UP000708208">
    <property type="component" value="Unassembled WGS sequence"/>
</dbReference>
<dbReference type="EMBL" id="CAJVCH010295946">
    <property type="protein sequence ID" value="CAG7785399.1"/>
    <property type="molecule type" value="Genomic_DNA"/>
</dbReference>
<feature type="non-terminal residue" evidence="2">
    <location>
        <position position="1"/>
    </location>
</feature>
<keyword evidence="1" id="KW-0472">Membrane</keyword>
<sequence>MEKQYQPGGYSVPEAPTPYFPPVVSQPLGVGNSENYPMSSFQPPGMPGQHPVPVGPLAPAPYQNQAVYPTQYVQPSNFQMVPDITNLIDGILARESILYFHSNQSIGCGVNSLIVQIRGSQNQLIMSTLLNTIAVSNGYVADSTGSHMNEYRSTIMFNDITGKNLMTSNEFRNEMTVSVGDRLLGIIRGASFGICKCDGSLISVQNRNGETFFEIERKGSEYTFVRNGTTIATARKVVINGDDFGVEFSASLDTDTKAMIAAVSYNLYVLYHAETSCGCSGTLALKRCICLIPVITMLTVGIIIAIV</sequence>
<evidence type="ECO:0000256" key="1">
    <source>
        <dbReference type="SAM" id="Phobius"/>
    </source>
</evidence>
<proteinExistence type="predicted"/>
<feature type="transmembrane region" description="Helical" evidence="1">
    <location>
        <begin position="284"/>
        <end position="306"/>
    </location>
</feature>
<keyword evidence="1" id="KW-0812">Transmembrane</keyword>
<evidence type="ECO:0000313" key="3">
    <source>
        <dbReference type="Proteomes" id="UP000708208"/>
    </source>
</evidence>
<dbReference type="AlphaFoldDB" id="A0A8J2PGM0"/>
<keyword evidence="1" id="KW-1133">Transmembrane helix</keyword>
<reference evidence="2" key="1">
    <citation type="submission" date="2021-06" db="EMBL/GenBank/DDBJ databases">
        <authorList>
            <person name="Hodson N. C."/>
            <person name="Mongue J. A."/>
            <person name="Jaron S. K."/>
        </authorList>
    </citation>
    <scope>NUCLEOTIDE SEQUENCE</scope>
</reference>
<organism evidence="2 3">
    <name type="scientific">Allacma fusca</name>
    <dbReference type="NCBI Taxonomy" id="39272"/>
    <lineage>
        <taxon>Eukaryota</taxon>
        <taxon>Metazoa</taxon>
        <taxon>Ecdysozoa</taxon>
        <taxon>Arthropoda</taxon>
        <taxon>Hexapoda</taxon>
        <taxon>Collembola</taxon>
        <taxon>Symphypleona</taxon>
        <taxon>Sminthuridae</taxon>
        <taxon>Allacma</taxon>
    </lineage>
</organism>
<comment type="caution">
    <text evidence="2">The sequence shown here is derived from an EMBL/GenBank/DDBJ whole genome shotgun (WGS) entry which is preliminary data.</text>
</comment>
<accession>A0A8J2PGM0</accession>